<name>A0A1D8P710_9FLAO</name>
<accession>A0A1D8P710</accession>
<dbReference type="EMBL" id="CP017478">
    <property type="protein sequence ID" value="AOW20337.1"/>
    <property type="molecule type" value="Genomic_DNA"/>
</dbReference>
<feature type="signal peptide" evidence="1">
    <location>
        <begin position="1"/>
        <end position="24"/>
    </location>
</feature>
<evidence type="ECO:0008006" key="4">
    <source>
        <dbReference type="Google" id="ProtNLM"/>
    </source>
</evidence>
<evidence type="ECO:0000313" key="3">
    <source>
        <dbReference type="Proteomes" id="UP000176050"/>
    </source>
</evidence>
<proteinExistence type="predicted"/>
<evidence type="ECO:0000256" key="1">
    <source>
        <dbReference type="SAM" id="SignalP"/>
    </source>
</evidence>
<sequence length="273" mass="32042">MKPIKNLLNGLLVLTFMFSTTTFAQNTDADDESSPVYMTLTITHWSGDPMSDFDTWKALEQEYFNKVTSKNDKILAAGVYTHMLSDDSSEVLFAYVYKNWEDIETSQDITNKLIEEAWPNEDSRKAFFEKQSSYYGSDHSDEIYVSTKLNKPLNTNSTEPLIYYAMRHTISSNQDANRDKVQEYFDNVTAKNDYVKGVYGYRHRWGSNGRELLMVQVFENFEDFDKSYLENQKLLEEYMPNEDERKEFIKEMRKNFDGHSDALYENVPELSKR</sequence>
<feature type="chain" id="PRO_5009110816" description="ABM domain-containing protein" evidence="1">
    <location>
        <begin position="25"/>
        <end position="273"/>
    </location>
</feature>
<dbReference type="RefSeq" id="WP_070236475.1">
    <property type="nucleotide sequence ID" value="NZ_CP017478.1"/>
</dbReference>
<keyword evidence="1" id="KW-0732">Signal</keyword>
<dbReference type="Proteomes" id="UP000176050">
    <property type="component" value="Chromosome"/>
</dbReference>
<dbReference type="AlphaFoldDB" id="A0A1D8P710"/>
<reference evidence="2 3" key="1">
    <citation type="submission" date="2016-10" db="EMBL/GenBank/DDBJ databases">
        <title>Lutibacter sp. LPB0138, isolated from marine gastropod.</title>
        <authorList>
            <person name="Kim E."/>
            <person name="Yi H."/>
        </authorList>
    </citation>
    <scope>NUCLEOTIDE SEQUENCE [LARGE SCALE GENOMIC DNA]</scope>
    <source>
        <strain evidence="2 3">LPB0138</strain>
    </source>
</reference>
<organism evidence="2 3">
    <name type="scientific">Urechidicola croceus</name>
    <dbReference type="NCBI Taxonomy" id="1850246"/>
    <lineage>
        <taxon>Bacteria</taxon>
        <taxon>Pseudomonadati</taxon>
        <taxon>Bacteroidota</taxon>
        <taxon>Flavobacteriia</taxon>
        <taxon>Flavobacteriales</taxon>
        <taxon>Flavobacteriaceae</taxon>
        <taxon>Urechidicola</taxon>
    </lineage>
</organism>
<gene>
    <name evidence="2" type="ORF">LPB138_06435</name>
</gene>
<evidence type="ECO:0000313" key="2">
    <source>
        <dbReference type="EMBL" id="AOW20337.1"/>
    </source>
</evidence>
<keyword evidence="3" id="KW-1185">Reference proteome</keyword>
<dbReference type="OrthoDB" id="1445639at2"/>
<protein>
    <recommendedName>
        <fullName evidence="4">ABM domain-containing protein</fullName>
    </recommendedName>
</protein>
<dbReference type="STRING" id="1850246.LPB138_06435"/>
<dbReference type="KEGG" id="lul:LPB138_06435"/>